<sequence>MTTSPPRDETPTRVPARTTVIGTVLAVLAIATIALNLRPGATSVGPLMEDVVAAYGQGAFAAGLLTALPCLAFGVLGLLAVPISRRVGLTGALMASFVLVAISLLLRPVSGVFSVFVALSVLALLGPALGNVLVPAWIKLHGGARTVGLMTLYSVMLAIGGSAGSALAVPLAGGVADGWQDSLRFWGIVAVVPVLVWAVVLTRTGHDFPPAPPKGELSGSLLRSPTAIALMLTFSMQSLNAYTQFGMLPQILTDAGVTPVRAGVLVAVIAGWGLVGGLVMPSVIARVSGLRWIVAGFGLLTTLGYVGLLLAPEVSPLLWACVLGIAGFVFPTSIALLPARTRNPLVTARLSGMAQPYGYILAAAGPIVAGALLGATGSTDVVLWFLAGTGLVMAVSGYRAALPRMVDDEISA</sequence>
<reference evidence="7" key="2">
    <citation type="submission" date="2021-09" db="EMBL/GenBank/DDBJ databases">
        <authorList>
            <person name="Gilroy R."/>
        </authorList>
    </citation>
    <scope>NUCLEOTIDE SEQUENCE</scope>
    <source>
        <strain evidence="7">ChiGjej5B5-22894</strain>
    </source>
</reference>
<feature type="transmembrane region" description="Helical" evidence="5">
    <location>
        <begin position="292"/>
        <end position="311"/>
    </location>
</feature>
<reference evidence="7" key="1">
    <citation type="journal article" date="2021" name="PeerJ">
        <title>Extensive microbial diversity within the chicken gut microbiome revealed by metagenomics and culture.</title>
        <authorList>
            <person name="Gilroy R."/>
            <person name="Ravi A."/>
            <person name="Getino M."/>
            <person name="Pursley I."/>
            <person name="Horton D.L."/>
            <person name="Alikhan N.F."/>
            <person name="Baker D."/>
            <person name="Gharbi K."/>
            <person name="Hall N."/>
            <person name="Watson M."/>
            <person name="Adriaenssens E.M."/>
            <person name="Foster-Nyarko E."/>
            <person name="Jarju S."/>
            <person name="Secka A."/>
            <person name="Antonio M."/>
            <person name="Oren A."/>
            <person name="Chaudhuri R.R."/>
            <person name="La Ragione R."/>
            <person name="Hildebrand F."/>
            <person name="Pallen M.J."/>
        </authorList>
    </citation>
    <scope>NUCLEOTIDE SEQUENCE</scope>
    <source>
        <strain evidence="7">ChiGjej5B5-22894</strain>
    </source>
</reference>
<dbReference type="GO" id="GO:0005886">
    <property type="term" value="C:plasma membrane"/>
    <property type="evidence" value="ECO:0007669"/>
    <property type="project" value="UniProtKB-SubCell"/>
</dbReference>
<dbReference type="Gene3D" id="1.20.1250.20">
    <property type="entry name" value="MFS general substrate transporter like domains"/>
    <property type="match status" value="1"/>
</dbReference>
<feature type="transmembrane region" description="Helical" evidence="5">
    <location>
        <begin position="183"/>
        <end position="201"/>
    </location>
</feature>
<feature type="transmembrane region" description="Helical" evidence="5">
    <location>
        <begin position="58"/>
        <end position="80"/>
    </location>
</feature>
<dbReference type="Pfam" id="PF07690">
    <property type="entry name" value="MFS_1"/>
    <property type="match status" value="1"/>
</dbReference>
<feature type="transmembrane region" description="Helical" evidence="5">
    <location>
        <begin position="381"/>
        <end position="401"/>
    </location>
</feature>
<feature type="domain" description="Major facilitator superfamily (MFS) profile" evidence="6">
    <location>
        <begin position="24"/>
        <end position="405"/>
    </location>
</feature>
<gene>
    <name evidence="7" type="ORF">K8V81_03125</name>
</gene>
<dbReference type="SUPFAM" id="SSF103473">
    <property type="entry name" value="MFS general substrate transporter"/>
    <property type="match status" value="1"/>
</dbReference>
<organism evidence="7 8">
    <name type="scientific">Brachybacterium massiliense</name>
    <dbReference type="NCBI Taxonomy" id="1755098"/>
    <lineage>
        <taxon>Bacteria</taxon>
        <taxon>Bacillati</taxon>
        <taxon>Actinomycetota</taxon>
        <taxon>Actinomycetes</taxon>
        <taxon>Micrococcales</taxon>
        <taxon>Dermabacteraceae</taxon>
        <taxon>Brachybacterium</taxon>
    </lineage>
</organism>
<dbReference type="EMBL" id="DYUE01000083">
    <property type="protein sequence ID" value="HJG90698.1"/>
    <property type="molecule type" value="Genomic_DNA"/>
</dbReference>
<evidence type="ECO:0000256" key="2">
    <source>
        <dbReference type="ARBA" id="ARBA00022692"/>
    </source>
</evidence>
<proteinExistence type="predicted"/>
<dbReference type="Proteomes" id="UP000742460">
    <property type="component" value="Unassembled WGS sequence"/>
</dbReference>
<dbReference type="AlphaFoldDB" id="A0A921SWE2"/>
<protein>
    <submittedName>
        <fullName evidence="7">MFS transporter</fullName>
    </submittedName>
</protein>
<dbReference type="InterPro" id="IPR052524">
    <property type="entry name" value="MFS_Cyanate_Porter"/>
</dbReference>
<dbReference type="PROSITE" id="PS50850">
    <property type="entry name" value="MFS"/>
    <property type="match status" value="1"/>
</dbReference>
<dbReference type="PANTHER" id="PTHR23523:SF2">
    <property type="entry name" value="2-NITROIMIDAZOLE TRANSPORTER"/>
    <property type="match status" value="1"/>
</dbReference>
<comment type="subcellular location">
    <subcellularLocation>
        <location evidence="1">Cell membrane</location>
        <topology evidence="1">Multi-pass membrane protein</topology>
    </subcellularLocation>
</comment>
<keyword evidence="3 5" id="KW-1133">Transmembrane helix</keyword>
<evidence type="ECO:0000256" key="1">
    <source>
        <dbReference type="ARBA" id="ARBA00004651"/>
    </source>
</evidence>
<dbReference type="PANTHER" id="PTHR23523">
    <property type="match status" value="1"/>
</dbReference>
<feature type="transmembrane region" description="Helical" evidence="5">
    <location>
        <begin position="112"/>
        <end position="138"/>
    </location>
</feature>
<feature type="transmembrane region" description="Helical" evidence="5">
    <location>
        <begin position="262"/>
        <end position="280"/>
    </location>
</feature>
<evidence type="ECO:0000313" key="7">
    <source>
        <dbReference type="EMBL" id="HJG90698.1"/>
    </source>
</evidence>
<dbReference type="InterPro" id="IPR011701">
    <property type="entry name" value="MFS"/>
</dbReference>
<evidence type="ECO:0000259" key="6">
    <source>
        <dbReference type="PROSITE" id="PS50850"/>
    </source>
</evidence>
<keyword evidence="4 5" id="KW-0472">Membrane</keyword>
<accession>A0A921SWE2</accession>
<keyword evidence="2 5" id="KW-0812">Transmembrane</keyword>
<feature type="transmembrane region" description="Helical" evidence="5">
    <location>
        <begin position="20"/>
        <end position="38"/>
    </location>
</feature>
<feature type="transmembrane region" description="Helical" evidence="5">
    <location>
        <begin position="357"/>
        <end position="375"/>
    </location>
</feature>
<evidence type="ECO:0000256" key="5">
    <source>
        <dbReference type="SAM" id="Phobius"/>
    </source>
</evidence>
<name>A0A921SWE2_9MICO</name>
<dbReference type="InterPro" id="IPR036259">
    <property type="entry name" value="MFS_trans_sf"/>
</dbReference>
<feature type="transmembrane region" description="Helical" evidence="5">
    <location>
        <begin position="317"/>
        <end position="337"/>
    </location>
</feature>
<evidence type="ECO:0000313" key="8">
    <source>
        <dbReference type="Proteomes" id="UP000742460"/>
    </source>
</evidence>
<evidence type="ECO:0000256" key="4">
    <source>
        <dbReference type="ARBA" id="ARBA00023136"/>
    </source>
</evidence>
<feature type="transmembrane region" description="Helical" evidence="5">
    <location>
        <begin position="150"/>
        <end position="171"/>
    </location>
</feature>
<comment type="caution">
    <text evidence="7">The sequence shown here is derived from an EMBL/GenBank/DDBJ whole genome shotgun (WGS) entry which is preliminary data.</text>
</comment>
<dbReference type="GO" id="GO:0022857">
    <property type="term" value="F:transmembrane transporter activity"/>
    <property type="evidence" value="ECO:0007669"/>
    <property type="project" value="InterPro"/>
</dbReference>
<dbReference type="InterPro" id="IPR020846">
    <property type="entry name" value="MFS_dom"/>
</dbReference>
<feature type="transmembrane region" description="Helical" evidence="5">
    <location>
        <begin position="87"/>
        <end position="106"/>
    </location>
</feature>
<evidence type="ECO:0000256" key="3">
    <source>
        <dbReference type="ARBA" id="ARBA00022989"/>
    </source>
</evidence>
<feature type="transmembrane region" description="Helical" evidence="5">
    <location>
        <begin position="221"/>
        <end position="242"/>
    </location>
</feature>